<evidence type="ECO:0000256" key="2">
    <source>
        <dbReference type="SAM" id="Phobius"/>
    </source>
</evidence>
<gene>
    <name evidence="3" type="ORF">J8A68_003636</name>
</gene>
<reference evidence="3 4" key="1">
    <citation type="journal article" date="2021" name="DNA Res.">
        <title>Genome analysis of Candida subhashii reveals its hybrid nature and dual mitochondrial genome conformations.</title>
        <authorList>
            <person name="Mixao V."/>
            <person name="Hegedusova E."/>
            <person name="Saus E."/>
            <person name="Pryszcz L.P."/>
            <person name="Cillingova A."/>
            <person name="Nosek J."/>
            <person name="Gabaldon T."/>
        </authorList>
    </citation>
    <scope>NUCLEOTIDE SEQUENCE [LARGE SCALE GENOMIC DNA]</scope>
    <source>
        <strain evidence="3 4">CBS 10753</strain>
    </source>
</reference>
<keyword evidence="4" id="KW-1185">Reference proteome</keyword>
<proteinExistence type="predicted"/>
<keyword evidence="2" id="KW-1133">Transmembrane helix</keyword>
<organism evidence="3 4">
    <name type="scientific">[Candida] subhashii</name>
    <dbReference type="NCBI Taxonomy" id="561895"/>
    <lineage>
        <taxon>Eukaryota</taxon>
        <taxon>Fungi</taxon>
        <taxon>Dikarya</taxon>
        <taxon>Ascomycota</taxon>
        <taxon>Saccharomycotina</taxon>
        <taxon>Pichiomycetes</taxon>
        <taxon>Debaryomycetaceae</taxon>
        <taxon>Spathaspora</taxon>
    </lineage>
</organism>
<feature type="region of interest" description="Disordered" evidence="1">
    <location>
        <begin position="1"/>
        <end position="34"/>
    </location>
</feature>
<sequence>MEKSNNQRGNRRLNRGRYRHRNGYRGGKRRGFTKNKNEEKGIFSKILNFFWIIIQAILGIFGIKFKAAKKPKRRYNRINFADWKPPQATAEQNIEVMDNKSETIEVMDSKRETIEVMDKRETILYDSGTGEIYRTFLANLDVKEA</sequence>
<dbReference type="GeneID" id="73470436"/>
<keyword evidence="2" id="KW-0812">Transmembrane</keyword>
<evidence type="ECO:0000256" key="1">
    <source>
        <dbReference type="SAM" id="MobiDB-lite"/>
    </source>
</evidence>
<protein>
    <submittedName>
        <fullName evidence="3">Uncharacterized protein</fullName>
    </submittedName>
</protein>
<evidence type="ECO:0000313" key="4">
    <source>
        <dbReference type="Proteomes" id="UP000694255"/>
    </source>
</evidence>
<dbReference type="Proteomes" id="UP000694255">
    <property type="component" value="Unassembled WGS sequence"/>
</dbReference>
<name>A0A8J5ULL0_9ASCO</name>
<dbReference type="AlphaFoldDB" id="A0A8J5ULL0"/>
<dbReference type="EMBL" id="JAGSYN010000160">
    <property type="protein sequence ID" value="KAG7662866.1"/>
    <property type="molecule type" value="Genomic_DNA"/>
</dbReference>
<evidence type="ECO:0000313" key="3">
    <source>
        <dbReference type="EMBL" id="KAG7662866.1"/>
    </source>
</evidence>
<keyword evidence="2" id="KW-0472">Membrane</keyword>
<accession>A0A8J5ULL0</accession>
<feature type="compositionally biased region" description="Basic residues" evidence="1">
    <location>
        <begin position="9"/>
        <end position="33"/>
    </location>
</feature>
<feature type="transmembrane region" description="Helical" evidence="2">
    <location>
        <begin position="46"/>
        <end position="65"/>
    </location>
</feature>
<comment type="caution">
    <text evidence="3">The sequence shown here is derived from an EMBL/GenBank/DDBJ whole genome shotgun (WGS) entry which is preliminary data.</text>
</comment>
<dbReference type="RefSeq" id="XP_049263099.1">
    <property type="nucleotide sequence ID" value="XM_049407513.1"/>
</dbReference>